<evidence type="ECO:0000256" key="5">
    <source>
        <dbReference type="ARBA" id="ARBA00023157"/>
    </source>
</evidence>
<gene>
    <name evidence="7" type="ORF">GF068_39375</name>
</gene>
<proteinExistence type="predicted"/>
<dbReference type="InterPro" id="IPR008979">
    <property type="entry name" value="Galactose-bd-like_sf"/>
</dbReference>
<keyword evidence="8" id="KW-1185">Reference proteome</keyword>
<reference evidence="7 8" key="1">
    <citation type="submission" date="2019-10" db="EMBL/GenBank/DDBJ databases">
        <title>A soil myxobacterium in the family Polyangiaceae.</title>
        <authorList>
            <person name="Li Y."/>
            <person name="Wang J."/>
        </authorList>
    </citation>
    <scope>NUCLEOTIDE SEQUENCE [LARGE SCALE GENOMIC DNA]</scope>
    <source>
        <strain evidence="7 8">DSM 14734</strain>
    </source>
</reference>
<dbReference type="EMBL" id="WJIE01000022">
    <property type="protein sequence ID" value="MRG97932.1"/>
    <property type="molecule type" value="Genomic_DNA"/>
</dbReference>
<accession>A0A6N7Q0E7</accession>
<evidence type="ECO:0000256" key="2">
    <source>
        <dbReference type="ARBA" id="ARBA00022729"/>
    </source>
</evidence>
<name>A0A6N7Q0E7_9BACT</name>
<comment type="caution">
    <text evidence="7">The sequence shown here is derived from an EMBL/GenBank/DDBJ whole genome shotgun (WGS) entry which is preliminary data.</text>
</comment>
<sequence>MCGNGHVEPGETCDDANTTSGDGCSAACQLEFSCPPGQVTFIQTSTDGPLLIPDAAGPPGAQSVIQLADSYVVSRAVVVVNAISHTRLSDVGISLITPAATTVTLVSGNGGDADEYVSTIFDPAAPTAITAGTAPYRGRYQPQGPLGNVHGQSSKGAWTLRVTDSTTPWGGVLKSWTIAMCGN</sequence>
<dbReference type="InterPro" id="IPR011936">
    <property type="entry name" value="Myxo_disulph_rpt"/>
</dbReference>
<dbReference type="AlphaFoldDB" id="A0A6N7Q0E7"/>
<keyword evidence="1" id="KW-0645">Protease</keyword>
<keyword evidence="5" id="KW-1015">Disulfide bond</keyword>
<protein>
    <recommendedName>
        <fullName evidence="6">P/Homo B domain-containing protein</fullName>
    </recommendedName>
</protein>
<dbReference type="Proteomes" id="UP000440224">
    <property type="component" value="Unassembled WGS sequence"/>
</dbReference>
<dbReference type="GO" id="GO:0006508">
    <property type="term" value="P:proteolysis"/>
    <property type="evidence" value="ECO:0007669"/>
    <property type="project" value="UniProtKB-KW"/>
</dbReference>
<evidence type="ECO:0000313" key="8">
    <source>
        <dbReference type="Proteomes" id="UP000440224"/>
    </source>
</evidence>
<evidence type="ECO:0000256" key="4">
    <source>
        <dbReference type="ARBA" id="ARBA00022801"/>
    </source>
</evidence>
<evidence type="ECO:0000256" key="3">
    <source>
        <dbReference type="ARBA" id="ARBA00022737"/>
    </source>
</evidence>
<evidence type="ECO:0000313" key="7">
    <source>
        <dbReference type="EMBL" id="MRG97932.1"/>
    </source>
</evidence>
<dbReference type="Pfam" id="PF01483">
    <property type="entry name" value="P_proprotein"/>
    <property type="match status" value="1"/>
</dbReference>
<dbReference type="SUPFAM" id="SSF49785">
    <property type="entry name" value="Galactose-binding domain-like"/>
    <property type="match status" value="1"/>
</dbReference>
<dbReference type="GO" id="GO:0004252">
    <property type="term" value="F:serine-type endopeptidase activity"/>
    <property type="evidence" value="ECO:0007669"/>
    <property type="project" value="InterPro"/>
</dbReference>
<keyword evidence="3" id="KW-0677">Repeat</keyword>
<dbReference type="NCBIfam" id="TIGR02232">
    <property type="entry name" value="myxo_disulf_rpt"/>
    <property type="match status" value="1"/>
</dbReference>
<evidence type="ECO:0000256" key="1">
    <source>
        <dbReference type="ARBA" id="ARBA00022670"/>
    </source>
</evidence>
<keyword evidence="2" id="KW-0732">Signal</keyword>
<dbReference type="InterPro" id="IPR002884">
    <property type="entry name" value="P_dom"/>
</dbReference>
<keyword evidence="4" id="KW-0378">Hydrolase</keyword>
<organism evidence="7 8">
    <name type="scientific">Polyangium spumosum</name>
    <dbReference type="NCBI Taxonomy" id="889282"/>
    <lineage>
        <taxon>Bacteria</taxon>
        <taxon>Pseudomonadati</taxon>
        <taxon>Myxococcota</taxon>
        <taxon>Polyangia</taxon>
        <taxon>Polyangiales</taxon>
        <taxon>Polyangiaceae</taxon>
        <taxon>Polyangium</taxon>
    </lineage>
</organism>
<feature type="domain" description="P/Homo B" evidence="6">
    <location>
        <begin position="34"/>
        <end position="183"/>
    </location>
</feature>
<evidence type="ECO:0000259" key="6">
    <source>
        <dbReference type="PROSITE" id="PS51829"/>
    </source>
</evidence>
<dbReference type="Gene3D" id="2.60.120.260">
    <property type="entry name" value="Galactose-binding domain-like"/>
    <property type="match status" value="1"/>
</dbReference>
<dbReference type="PROSITE" id="PS51829">
    <property type="entry name" value="P_HOMO_B"/>
    <property type="match status" value="1"/>
</dbReference>